<evidence type="ECO:0000313" key="3">
    <source>
        <dbReference type="EMBL" id="PJI79157.1"/>
    </source>
</evidence>
<dbReference type="PANTHER" id="PTHR46268">
    <property type="entry name" value="STRESS RESPONSE PROTEIN NHAX"/>
    <property type="match status" value="1"/>
</dbReference>
<comment type="caution">
    <text evidence="3">The sequence shown here is derived from an EMBL/GenBank/DDBJ whole genome shotgun (WGS) entry which is preliminary data.</text>
</comment>
<dbReference type="EMBL" id="PGTX01000003">
    <property type="protein sequence ID" value="PJI79157.1"/>
    <property type="molecule type" value="Genomic_DNA"/>
</dbReference>
<gene>
    <name evidence="3" type="ORF">B0G85_1259</name>
</gene>
<proteinExistence type="inferred from homology"/>
<dbReference type="Proteomes" id="UP000229366">
    <property type="component" value="Unassembled WGS sequence"/>
</dbReference>
<protein>
    <submittedName>
        <fullName evidence="3">Nucleotide-binding universal stress UspA family protein</fullName>
    </submittedName>
</protein>
<dbReference type="PANTHER" id="PTHR46268:SF6">
    <property type="entry name" value="UNIVERSAL STRESS PROTEIN UP12"/>
    <property type="match status" value="1"/>
</dbReference>
<evidence type="ECO:0000313" key="4">
    <source>
        <dbReference type="Proteomes" id="UP000229366"/>
    </source>
</evidence>
<sequence>MKILVAVDGSKTSLKAVKYAITLAKQLEKKPTLTLINVHDDEPLNRIKNFVGKTEVENYLIETSQKELKPTQKILNDSGIKHSFVIELGHISESIVNFANKGKFDLIIMGGKGRTGIADVILGSVTQRVSSLAKQPVLLIK</sequence>
<comment type="similarity">
    <text evidence="1">Belongs to the universal stress protein A family.</text>
</comment>
<dbReference type="OrthoDB" id="8547832at2"/>
<dbReference type="Pfam" id="PF00582">
    <property type="entry name" value="Usp"/>
    <property type="match status" value="1"/>
</dbReference>
<accession>A0A2M8VPQ6</accession>
<dbReference type="InterPro" id="IPR006015">
    <property type="entry name" value="Universal_stress_UspA"/>
</dbReference>
<reference evidence="3 4" key="1">
    <citation type="submission" date="2017-11" db="EMBL/GenBank/DDBJ databases">
        <title>Genomic Encyclopedia of Type Strains, Phase III (KMG-III): the genomes of soil and plant-associated and newly described type strains.</title>
        <authorList>
            <person name="Whitman W."/>
        </authorList>
    </citation>
    <scope>NUCLEOTIDE SEQUENCE [LARGE SCALE GENOMIC DNA]</scope>
    <source>
        <strain evidence="3 4">UB-Domo-W1</strain>
    </source>
</reference>
<dbReference type="PRINTS" id="PR01438">
    <property type="entry name" value="UNVRSLSTRESS"/>
</dbReference>
<dbReference type="InterPro" id="IPR014729">
    <property type="entry name" value="Rossmann-like_a/b/a_fold"/>
</dbReference>
<dbReference type="Gene3D" id="3.40.50.620">
    <property type="entry name" value="HUPs"/>
    <property type="match status" value="1"/>
</dbReference>
<dbReference type="AlphaFoldDB" id="A0A2M8VPQ6"/>
<keyword evidence="4" id="KW-1185">Reference proteome</keyword>
<dbReference type="RefSeq" id="WP_100379596.1">
    <property type="nucleotide sequence ID" value="NZ_CBCSBW010000003.1"/>
</dbReference>
<evidence type="ECO:0000259" key="2">
    <source>
        <dbReference type="Pfam" id="PF00582"/>
    </source>
</evidence>
<organism evidence="3 4">
    <name type="scientific">Polynucleobacter brandtiae</name>
    <dbReference type="NCBI Taxonomy" id="1938816"/>
    <lineage>
        <taxon>Bacteria</taxon>
        <taxon>Pseudomonadati</taxon>
        <taxon>Pseudomonadota</taxon>
        <taxon>Betaproteobacteria</taxon>
        <taxon>Burkholderiales</taxon>
        <taxon>Burkholderiaceae</taxon>
        <taxon>Polynucleobacter</taxon>
    </lineage>
</organism>
<evidence type="ECO:0000256" key="1">
    <source>
        <dbReference type="ARBA" id="ARBA00008791"/>
    </source>
</evidence>
<dbReference type="CDD" id="cd00293">
    <property type="entry name" value="USP-like"/>
    <property type="match status" value="1"/>
</dbReference>
<name>A0A2M8VPQ6_9BURK</name>
<feature type="domain" description="UspA" evidence="2">
    <location>
        <begin position="2"/>
        <end position="141"/>
    </location>
</feature>
<dbReference type="SUPFAM" id="SSF52402">
    <property type="entry name" value="Adenine nucleotide alpha hydrolases-like"/>
    <property type="match status" value="1"/>
</dbReference>
<dbReference type="InterPro" id="IPR006016">
    <property type="entry name" value="UspA"/>
</dbReference>